<dbReference type="EC" id="3.2.1.22" evidence="5"/>
<dbReference type="PANTHER" id="PTHR11452">
    <property type="entry name" value="ALPHA-GALACTOSIDASE/ALPHA-N-ACETYLGALACTOSAMINIDASE"/>
    <property type="match status" value="1"/>
</dbReference>
<evidence type="ECO:0000313" key="7">
    <source>
        <dbReference type="EMBL" id="QEE31491.1"/>
    </source>
</evidence>
<dbReference type="Gene3D" id="2.60.40.1180">
    <property type="entry name" value="Golgi alpha-mannosidase II"/>
    <property type="match status" value="1"/>
</dbReference>
<accession>A0A5B9EMG4</accession>
<dbReference type="Pfam" id="PF16499">
    <property type="entry name" value="Melibiase_2"/>
    <property type="match status" value="1"/>
</dbReference>
<name>A0A5B9EMG4_9BACT</name>
<keyword evidence="8" id="KW-1185">Reference proteome</keyword>
<dbReference type="KEGG" id="talb:FTW19_21320"/>
<dbReference type="Proteomes" id="UP000321820">
    <property type="component" value="Chromosome"/>
</dbReference>
<dbReference type="OrthoDB" id="9807519at2"/>
<organism evidence="7 8">
    <name type="scientific">Terriglobus albidus</name>
    <dbReference type="NCBI Taxonomy" id="1592106"/>
    <lineage>
        <taxon>Bacteria</taxon>
        <taxon>Pseudomonadati</taxon>
        <taxon>Acidobacteriota</taxon>
        <taxon>Terriglobia</taxon>
        <taxon>Terriglobales</taxon>
        <taxon>Acidobacteriaceae</taxon>
        <taxon>Terriglobus</taxon>
    </lineage>
</organism>
<dbReference type="InterPro" id="IPR002241">
    <property type="entry name" value="Glyco_hydro_27"/>
</dbReference>
<dbReference type="GO" id="GO:0005975">
    <property type="term" value="P:carbohydrate metabolic process"/>
    <property type="evidence" value="ECO:0007669"/>
    <property type="project" value="InterPro"/>
</dbReference>
<reference evidence="7 8" key="1">
    <citation type="submission" date="2019-08" db="EMBL/GenBank/DDBJ databases">
        <title>Complete genome sequence of Terriglobus albidus strain ORNL.</title>
        <authorList>
            <person name="Podar M."/>
        </authorList>
    </citation>
    <scope>NUCLEOTIDE SEQUENCE [LARGE SCALE GENOMIC DNA]</scope>
    <source>
        <strain evidence="7 8">ORNL</strain>
    </source>
</reference>
<dbReference type="AlphaFoldDB" id="A0A5B9EMG4"/>
<keyword evidence="4 5" id="KW-0326">Glycosidase</keyword>
<dbReference type="InterPro" id="IPR041233">
    <property type="entry name" value="Melibiase_C"/>
</dbReference>
<keyword evidence="5" id="KW-1015">Disulfide bond</keyword>
<comment type="catalytic activity">
    <reaction evidence="5">
        <text>Hydrolysis of terminal, non-reducing alpha-D-galactose residues in alpha-D-galactosides, including galactose oligosaccharides, galactomannans and galactolipids.</text>
        <dbReference type="EC" id="3.2.1.22"/>
    </reaction>
</comment>
<dbReference type="GO" id="GO:0004557">
    <property type="term" value="F:alpha-galactosidase activity"/>
    <property type="evidence" value="ECO:0007669"/>
    <property type="project" value="UniProtKB-EC"/>
</dbReference>
<gene>
    <name evidence="7" type="ORF">FTW19_21320</name>
</gene>
<dbReference type="InterPro" id="IPR013780">
    <property type="entry name" value="Glyco_hydro_b"/>
</dbReference>
<protein>
    <recommendedName>
        <fullName evidence="5">Alpha-galactosidase</fullName>
        <ecNumber evidence="5">3.2.1.22</ecNumber>
    </recommendedName>
    <alternativeName>
        <fullName evidence="5">Melibiase</fullName>
    </alternativeName>
</protein>
<evidence type="ECO:0000256" key="1">
    <source>
        <dbReference type="ARBA" id="ARBA00009743"/>
    </source>
</evidence>
<dbReference type="Pfam" id="PF17801">
    <property type="entry name" value="Melibiase_C"/>
    <property type="match status" value="1"/>
</dbReference>
<keyword evidence="3 5" id="KW-0378">Hydrolase</keyword>
<dbReference type="PRINTS" id="PR00740">
    <property type="entry name" value="GLHYDRLASE27"/>
</dbReference>
<evidence type="ECO:0000259" key="6">
    <source>
        <dbReference type="Pfam" id="PF17801"/>
    </source>
</evidence>
<evidence type="ECO:0000256" key="4">
    <source>
        <dbReference type="ARBA" id="ARBA00023295"/>
    </source>
</evidence>
<dbReference type="SUPFAM" id="SSF51445">
    <property type="entry name" value="(Trans)glycosidases"/>
    <property type="match status" value="1"/>
</dbReference>
<keyword evidence="2" id="KW-0732">Signal</keyword>
<dbReference type="SUPFAM" id="SSF51011">
    <property type="entry name" value="Glycosyl hydrolase domain"/>
    <property type="match status" value="1"/>
</dbReference>
<sequence length="451" mass="49789">MIVFGIGLALAPLSQAQHAAAPKLAPRPPMGWNSWDSYGLRVNEQQFRENVSSLVSKLKPAGYDYAVIDEGWFLKNPESRPHPELLQYELDANGRYIPVPARFPSALVNGKNVGFTPVGRWVHSQGLKFGIHIVRGIPRESVKQNLPIEGSKFTVTDAADQTDACPWDPTNWGVKDTPAGQAWYDALLKQYASWGVDFLKVDCISDHPYKVSEIKQIKLAIQRSGRPIVLSLSPGPTAIEHAEEVISLSQMWRISNDIWDVWETKASFPRTVKDQFALAAQWSKFAGPGHWPDADMLPVGELRPSPDVGPGPRHTRLTPAEQRTHLSLWAFARSPLIVGANLTLLDDATVSLLTNKEILRIDQTAMASRQVLHEGATIVWTADLPGGQYAVGVFNVGDSPVSFQRELTALQLPAGKFHLRNAWQGSEELGASKIDVTLDPHSTAVFVLQRN</sequence>
<evidence type="ECO:0000256" key="5">
    <source>
        <dbReference type="RuleBase" id="RU361168"/>
    </source>
</evidence>
<dbReference type="InterPro" id="IPR013785">
    <property type="entry name" value="Aldolase_TIM"/>
</dbReference>
<dbReference type="PANTHER" id="PTHR11452:SF42">
    <property type="entry name" value="ALPHA-GALACTOSIDASE"/>
    <property type="match status" value="1"/>
</dbReference>
<evidence type="ECO:0000313" key="8">
    <source>
        <dbReference type="Proteomes" id="UP000321820"/>
    </source>
</evidence>
<dbReference type="CDD" id="cd14792">
    <property type="entry name" value="GH27"/>
    <property type="match status" value="1"/>
</dbReference>
<comment type="similarity">
    <text evidence="1 5">Belongs to the glycosyl hydrolase 27 family.</text>
</comment>
<dbReference type="InterPro" id="IPR017853">
    <property type="entry name" value="GH"/>
</dbReference>
<feature type="domain" description="Alpha galactosidase C-terminal" evidence="6">
    <location>
        <begin position="375"/>
        <end position="448"/>
    </location>
</feature>
<dbReference type="EMBL" id="CP042806">
    <property type="protein sequence ID" value="QEE31491.1"/>
    <property type="molecule type" value="Genomic_DNA"/>
</dbReference>
<evidence type="ECO:0000256" key="3">
    <source>
        <dbReference type="ARBA" id="ARBA00022801"/>
    </source>
</evidence>
<dbReference type="Gene3D" id="3.20.20.70">
    <property type="entry name" value="Aldolase class I"/>
    <property type="match status" value="1"/>
</dbReference>
<proteinExistence type="inferred from homology"/>
<evidence type="ECO:0000256" key="2">
    <source>
        <dbReference type="ARBA" id="ARBA00022729"/>
    </source>
</evidence>